<evidence type="ECO:0000313" key="1">
    <source>
        <dbReference type="EMBL" id="TPP10330.1"/>
    </source>
</evidence>
<reference evidence="1 2" key="1">
    <citation type="submission" date="2019-06" db="EMBL/GenBank/DDBJ databases">
        <title>Rhizobium sp. CL12 isolated from roots of soybean.</title>
        <authorList>
            <person name="Wang C."/>
        </authorList>
    </citation>
    <scope>NUCLEOTIDE SEQUENCE [LARGE SCALE GENOMIC DNA]</scope>
    <source>
        <strain evidence="1 2">CL12</strain>
    </source>
</reference>
<dbReference type="Proteomes" id="UP000316429">
    <property type="component" value="Unassembled WGS sequence"/>
</dbReference>
<comment type="caution">
    <text evidence="1">The sequence shown here is derived from an EMBL/GenBank/DDBJ whole genome shotgun (WGS) entry which is preliminary data.</text>
</comment>
<gene>
    <name evidence="1" type="ORF">FJQ55_05565</name>
</gene>
<protein>
    <submittedName>
        <fullName evidence="1">DUF982 domain-containing protein</fullName>
    </submittedName>
</protein>
<sequence length="82" mass="8609">MRATWSKPVILHAIGEDGEDVVVENSLGASWALIEDWPEEDGEALDKALLVLGAVAQGKAKEEDGRKALIAAALEAGVKITA</sequence>
<organism evidence="1 2">
    <name type="scientific">Rhizobium glycinendophyticum</name>
    <dbReference type="NCBI Taxonomy" id="2589807"/>
    <lineage>
        <taxon>Bacteria</taxon>
        <taxon>Pseudomonadati</taxon>
        <taxon>Pseudomonadota</taxon>
        <taxon>Alphaproteobacteria</taxon>
        <taxon>Hyphomicrobiales</taxon>
        <taxon>Rhizobiaceae</taxon>
        <taxon>Rhizobium/Agrobacterium group</taxon>
        <taxon>Rhizobium</taxon>
    </lineage>
</organism>
<name>A0A504UAM4_9HYPH</name>
<dbReference type="InterPro" id="IPR010385">
    <property type="entry name" value="DUF982"/>
</dbReference>
<dbReference type="EMBL" id="VFYP01000001">
    <property type="protein sequence ID" value="TPP10330.1"/>
    <property type="molecule type" value="Genomic_DNA"/>
</dbReference>
<accession>A0A504UAM4</accession>
<proteinExistence type="predicted"/>
<dbReference type="Gene3D" id="6.10.250.730">
    <property type="match status" value="1"/>
</dbReference>
<dbReference type="RefSeq" id="WP_062275446.1">
    <property type="nucleotide sequence ID" value="NZ_VFYP01000001.1"/>
</dbReference>
<dbReference type="Pfam" id="PF06169">
    <property type="entry name" value="DUF982"/>
    <property type="match status" value="1"/>
</dbReference>
<evidence type="ECO:0000313" key="2">
    <source>
        <dbReference type="Proteomes" id="UP000316429"/>
    </source>
</evidence>
<dbReference type="AlphaFoldDB" id="A0A504UAM4"/>
<dbReference type="OrthoDB" id="8386013at2"/>
<keyword evidence="2" id="KW-1185">Reference proteome</keyword>